<reference evidence="1" key="1">
    <citation type="journal article" date="2022" name="bioRxiv">
        <title>Sequencing and chromosome-scale assembly of the giantPleurodeles waltlgenome.</title>
        <authorList>
            <person name="Brown T."/>
            <person name="Elewa A."/>
            <person name="Iarovenko S."/>
            <person name="Subramanian E."/>
            <person name="Araus A.J."/>
            <person name="Petzold A."/>
            <person name="Susuki M."/>
            <person name="Suzuki K.-i.T."/>
            <person name="Hayashi T."/>
            <person name="Toyoda A."/>
            <person name="Oliveira C."/>
            <person name="Osipova E."/>
            <person name="Leigh N.D."/>
            <person name="Simon A."/>
            <person name="Yun M.H."/>
        </authorList>
    </citation>
    <scope>NUCLEOTIDE SEQUENCE</scope>
    <source>
        <strain evidence="1">20211129_DDA</strain>
        <tissue evidence="1">Liver</tissue>
    </source>
</reference>
<sequence length="115" mass="12373">MPTVGVDKMWTTEFANSVPISPDQQVRALVFIERYLEEGKQQKKAGLPLGASNGLQSDGLTGTLESGMVLRMMTNQRLNASHIRGSDQAKSAFKHSSGYVLPPILGSAAVSHFGK</sequence>
<dbReference type="AlphaFoldDB" id="A0AAV7LUW1"/>
<comment type="caution">
    <text evidence="1">The sequence shown here is derived from an EMBL/GenBank/DDBJ whole genome shotgun (WGS) entry which is preliminary data.</text>
</comment>
<protein>
    <submittedName>
        <fullName evidence="1">Uncharacterized protein</fullName>
    </submittedName>
</protein>
<name>A0AAV7LUW1_PLEWA</name>
<dbReference type="EMBL" id="JANPWB010000015">
    <property type="protein sequence ID" value="KAJ1091400.1"/>
    <property type="molecule type" value="Genomic_DNA"/>
</dbReference>
<proteinExistence type="predicted"/>
<organism evidence="1 2">
    <name type="scientific">Pleurodeles waltl</name>
    <name type="common">Iberian ribbed newt</name>
    <dbReference type="NCBI Taxonomy" id="8319"/>
    <lineage>
        <taxon>Eukaryota</taxon>
        <taxon>Metazoa</taxon>
        <taxon>Chordata</taxon>
        <taxon>Craniata</taxon>
        <taxon>Vertebrata</taxon>
        <taxon>Euteleostomi</taxon>
        <taxon>Amphibia</taxon>
        <taxon>Batrachia</taxon>
        <taxon>Caudata</taxon>
        <taxon>Salamandroidea</taxon>
        <taxon>Salamandridae</taxon>
        <taxon>Pleurodelinae</taxon>
        <taxon>Pleurodeles</taxon>
    </lineage>
</organism>
<evidence type="ECO:0000313" key="2">
    <source>
        <dbReference type="Proteomes" id="UP001066276"/>
    </source>
</evidence>
<dbReference type="Proteomes" id="UP001066276">
    <property type="component" value="Chromosome 11"/>
</dbReference>
<evidence type="ECO:0000313" key="1">
    <source>
        <dbReference type="EMBL" id="KAJ1091400.1"/>
    </source>
</evidence>
<gene>
    <name evidence="1" type="ORF">NDU88_004526</name>
</gene>
<keyword evidence="2" id="KW-1185">Reference proteome</keyword>
<accession>A0AAV7LUW1</accession>